<reference evidence="5 6" key="1">
    <citation type="journal article" date="2016" name="Environ. Microbiol.">
        <title>Genomic diversification of marine cyanophages into stable ecotypes.</title>
        <authorList>
            <person name="Marston M.F."/>
            <person name="Martiny J.B."/>
        </authorList>
    </citation>
    <scope>NUCLEOTIDE SEQUENCE [LARGE SCALE GENOMIC DNA]</scope>
    <source>
        <strain evidence="2">RW_01_0212_WH8101</strain>
        <strain evidence="3">RW_22_0300</strain>
    </source>
</reference>
<dbReference type="Proteomes" id="UP000225361">
    <property type="component" value="Segment"/>
</dbReference>
<evidence type="ECO:0000313" key="5">
    <source>
        <dbReference type="Proteomes" id="UP000225361"/>
    </source>
</evidence>
<evidence type="ECO:0000256" key="1">
    <source>
        <dbReference type="SAM" id="MobiDB-lite"/>
    </source>
</evidence>
<evidence type="ECO:0000313" key="2">
    <source>
        <dbReference type="EMBL" id="AOO10194.1"/>
    </source>
</evidence>
<dbReference type="Proteomes" id="UP000301580">
    <property type="component" value="Segment"/>
</dbReference>
<accession>A0A1D7S947</accession>
<evidence type="ECO:0000313" key="3">
    <source>
        <dbReference type="EMBL" id="AOO11077.1"/>
    </source>
</evidence>
<protein>
    <submittedName>
        <fullName evidence="2">Uncharacterized protein</fullName>
    </submittedName>
</protein>
<evidence type="ECO:0000313" key="4">
    <source>
        <dbReference type="EMBL" id="QBQ75374.1"/>
    </source>
</evidence>
<evidence type="ECO:0000313" key="7">
    <source>
        <dbReference type="Proteomes" id="UP000301580"/>
    </source>
</evidence>
<dbReference type="EMBL" id="MK493323">
    <property type="protein sequence ID" value="QBQ75374.1"/>
    <property type="molecule type" value="Genomic_DNA"/>
</dbReference>
<organism evidence="2 5">
    <name type="scientific">Synechococcus phage S-RIM8</name>
    <dbReference type="NCBI Taxonomy" id="756278"/>
    <lineage>
        <taxon>Viruses</taxon>
        <taxon>Duplodnaviria</taxon>
        <taxon>Heunggongvirae</taxon>
        <taxon>Uroviricota</taxon>
        <taxon>Caudoviricetes</taxon>
        <taxon>Pantevenvirales</taxon>
        <taxon>Kyanoviridae</taxon>
        <taxon>Neptunevirus</taxon>
        <taxon>Neptunevirus srim18</taxon>
    </lineage>
</organism>
<feature type="region of interest" description="Disordered" evidence="1">
    <location>
        <begin position="41"/>
        <end position="66"/>
    </location>
</feature>
<evidence type="ECO:0000313" key="6">
    <source>
        <dbReference type="Proteomes" id="UP000226351"/>
    </source>
</evidence>
<reference evidence="4 7" key="2">
    <citation type="submission" date="2019-02" db="EMBL/GenBank/DDBJ databases">
        <title>Diversity in Cyanophage Genomes from Southern New England Coastal Waters.</title>
        <authorList>
            <person name="Marston M.F."/>
        </authorList>
    </citation>
    <scope>NUCLEOTIDE SEQUENCE [LARGE SCALE GENOMIC DNA]</scope>
    <source>
        <strain evidence="4">RW_03_0617</strain>
    </source>
</reference>
<name>A0A1D7S947_9CAUD</name>
<dbReference type="EMBL" id="KX349289">
    <property type="protein sequence ID" value="AOO11077.1"/>
    <property type="molecule type" value="Genomic_DNA"/>
</dbReference>
<proteinExistence type="predicted"/>
<dbReference type="EMBL" id="KX349285">
    <property type="protein sequence ID" value="AOO10194.1"/>
    <property type="molecule type" value="Genomic_DNA"/>
</dbReference>
<dbReference type="Proteomes" id="UP000226351">
    <property type="component" value="Segment"/>
</dbReference>
<sequence length="66" mass="7711">MLEKDIRLLNKVIKKGENGQVAYSDDELKLLKKKRSQLKNWKRSAQISQNNGFGQYINNDDQNDDD</sequence>
<feature type="compositionally biased region" description="Polar residues" evidence="1">
    <location>
        <begin position="43"/>
        <end position="57"/>
    </location>
</feature>
<keyword evidence="6" id="KW-1185">Reference proteome</keyword>
<gene>
    <name evidence="2" type="ORF">RW01021201_046</name>
    <name evidence="4" type="ORF">RW030617_046</name>
    <name evidence="3" type="ORF">RW220300_046</name>
</gene>